<evidence type="ECO:0008006" key="4">
    <source>
        <dbReference type="Google" id="ProtNLM"/>
    </source>
</evidence>
<dbReference type="RefSeq" id="WP_285884552.1">
    <property type="nucleotide sequence ID" value="NZ_JARFYN010000094.1"/>
</dbReference>
<organism evidence="2 3">
    <name type="scientific">Rhizobium calliandrae</name>
    <dbReference type="NCBI Taxonomy" id="1312182"/>
    <lineage>
        <taxon>Bacteria</taxon>
        <taxon>Pseudomonadati</taxon>
        <taxon>Pseudomonadota</taxon>
        <taxon>Alphaproteobacteria</taxon>
        <taxon>Hyphomicrobiales</taxon>
        <taxon>Rhizobiaceae</taxon>
        <taxon>Rhizobium/Agrobacterium group</taxon>
        <taxon>Rhizobium</taxon>
    </lineage>
</organism>
<keyword evidence="3" id="KW-1185">Reference proteome</keyword>
<keyword evidence="1" id="KW-0175">Coiled coil</keyword>
<dbReference type="InterPro" id="IPR027417">
    <property type="entry name" value="P-loop_NTPase"/>
</dbReference>
<protein>
    <recommendedName>
        <fullName evidence="4">RecF/RecN/SMC N-terminal domain-containing protein</fullName>
    </recommendedName>
</protein>
<sequence length="998" mass="112271">MSVSGTSRAIKREADRGSLWRKWDLHLHAPGTMLSNGYGKPDEATWLRFVDILEQSEVEAFGITDYFSFDGYINTLRWYGQSHPDSTKLLIPNLELRLTETVSIDGKNVNTHILIDPDVATPEVLAKLLNDLETHITVNNKRLRCSELTAANFGAATVSIHDVNESLDRCFAAEHYMIVTAAGNDGLRGTAKNTQRSKSISDELDRISSGFFGKAKSTDFFLSESRYEDGSKSDPKPLYDASDAHSFDDLARLTGDEPSYQSTWIKSNLTFRGLRQTIFEPGHRVFVGDRPPVLVRLEREATQFIDRLEINPVAAYSGHNGTWFQGVDIPFNPELTAIIGNKGSGKSAVADIVALLGNTRQVKYFSFLTDSQTNRKFKRQGFAENFLGRLVWKSGLDVERVLNADVNEVEPEAIKYLPQNYFESLTNEIEVQALRREIEDVVFSHVDISDKMDAKSFHDLEGRKTSSSRQEASQIKTKLRELNIKILELEDQSEPTFKAKLQADIEVLRKQVSALVASRPPEEAAPPAQSAEQQAAAERITSQTQVLEDLATRQKSAVALLGLHKKALQEAIELNESVNALKTRVESEKNTLKARYGYLGFDIDQIINLTVDLERVTKKIDSLKEKIAALERDSAMRFDPETDFSKVGSIPDLRAAEKHISDGIAAMRAALSAPHQRYQRYLQDIREINEQIIDIEGQKESPKLGTIAELEARISRIDNDLPSELSKAYEERKELCLALFESKRKIKTFYEGLKTKVESRLEAVSTGDFKVSIDASFVQSPKFGEDFFSHLNQNVTGPFRGVADGARAFQQKQSGVDWNSFESIFAFVEDIIASMKTGGIRRQTKDLKKFYDFLYSLEYFEARYELRLGGKDLNQLSPGEKGLLLLVFYLHLDTDNSPLIIDQPEDNLDNDSIFVVLAKCIRDAKKTRQVILVTHNPNLAVGADAEQIVYVRLDKVNGYKFSYECGAIENPNANGHIVKVLEGSRPAFVQRRLKYQIT</sequence>
<feature type="coiled-coil region" evidence="1">
    <location>
        <begin position="564"/>
        <end position="633"/>
    </location>
</feature>
<name>A0ABT7KR58_9HYPH</name>
<dbReference type="Proteomes" id="UP001172630">
    <property type="component" value="Unassembled WGS sequence"/>
</dbReference>
<dbReference type="PANTHER" id="PTHR32182">
    <property type="entry name" value="DNA REPLICATION AND REPAIR PROTEIN RECF"/>
    <property type="match status" value="1"/>
</dbReference>
<dbReference type="SUPFAM" id="SSF52540">
    <property type="entry name" value="P-loop containing nucleoside triphosphate hydrolases"/>
    <property type="match status" value="1"/>
</dbReference>
<dbReference type="EMBL" id="JARFYN010000094">
    <property type="protein sequence ID" value="MDL2410627.1"/>
    <property type="molecule type" value="Genomic_DNA"/>
</dbReference>
<evidence type="ECO:0000313" key="2">
    <source>
        <dbReference type="EMBL" id="MDL2410627.1"/>
    </source>
</evidence>
<dbReference type="InterPro" id="IPR054787">
    <property type="entry name" value="TrlF_ATPase"/>
</dbReference>
<gene>
    <name evidence="2" type="ORF">PY650_34685</name>
</gene>
<dbReference type="PANTHER" id="PTHR32182:SF22">
    <property type="entry name" value="ATP-DEPENDENT ENDONUCLEASE, OLD FAMILY-RELATED"/>
    <property type="match status" value="1"/>
</dbReference>
<dbReference type="Gene3D" id="3.40.50.300">
    <property type="entry name" value="P-loop containing nucleotide triphosphate hydrolases"/>
    <property type="match status" value="2"/>
</dbReference>
<feature type="coiled-coil region" evidence="1">
    <location>
        <begin position="472"/>
        <end position="518"/>
    </location>
</feature>
<evidence type="ECO:0000256" key="1">
    <source>
        <dbReference type="SAM" id="Coils"/>
    </source>
</evidence>
<dbReference type="NCBIfam" id="NF045780">
    <property type="entry name" value="TrlF_fam_ATP"/>
    <property type="match status" value="1"/>
</dbReference>
<reference evidence="2" key="1">
    <citation type="submission" date="2023-06" db="EMBL/GenBank/DDBJ databases">
        <title>Phylogenetic Diversity of Rhizobium strains.</title>
        <authorList>
            <person name="Moura F.T."/>
            <person name="Helene L.C.F."/>
            <person name="Hungria M."/>
        </authorList>
    </citation>
    <scope>NUCLEOTIDE SEQUENCE</scope>
    <source>
        <strain evidence="2">CCGE524</strain>
    </source>
</reference>
<accession>A0ABT7KR58</accession>
<comment type="caution">
    <text evidence="2">The sequence shown here is derived from an EMBL/GenBank/DDBJ whole genome shotgun (WGS) entry which is preliminary data.</text>
</comment>
<evidence type="ECO:0000313" key="3">
    <source>
        <dbReference type="Proteomes" id="UP001172630"/>
    </source>
</evidence>
<proteinExistence type="predicted"/>